<name>V8C488_9HELI</name>
<proteinExistence type="predicted"/>
<keyword evidence="2" id="KW-1185">Reference proteome</keyword>
<dbReference type="STRING" id="1357400.HMPREF2086_01930"/>
<evidence type="ECO:0000313" key="2">
    <source>
        <dbReference type="Proteomes" id="UP000018731"/>
    </source>
</evidence>
<evidence type="ECO:0000313" key="1">
    <source>
        <dbReference type="EMBL" id="ETD22203.1"/>
    </source>
</evidence>
<reference evidence="1 2" key="1">
    <citation type="journal article" date="2014" name="Genome Announc.">
        <title>Draft genome sequences of six enterohepatic helicobacter species isolated from humans and one from rhesus macaques.</title>
        <authorList>
            <person name="Shen Z."/>
            <person name="Sheh A."/>
            <person name="Young S.K."/>
            <person name="Abouelliel A."/>
            <person name="Ward D.V."/>
            <person name="Earl A.M."/>
            <person name="Fox J.G."/>
        </authorList>
    </citation>
    <scope>NUCLEOTIDE SEQUENCE [LARGE SCALE GENOMIC DNA]</scope>
    <source>
        <strain evidence="1 2">MIT 99-5501</strain>
    </source>
</reference>
<dbReference type="Proteomes" id="UP000018731">
    <property type="component" value="Unassembled WGS sequence"/>
</dbReference>
<comment type="caution">
    <text evidence="1">The sequence shown here is derived from an EMBL/GenBank/DDBJ whole genome shotgun (WGS) entry which is preliminary data.</text>
</comment>
<dbReference type="PATRIC" id="fig|1357400.3.peg.2616"/>
<dbReference type="HOGENOM" id="CLU_2259890_0_0_7"/>
<accession>V8C488</accession>
<protein>
    <submittedName>
        <fullName evidence="1">Uncharacterized protein</fullName>
    </submittedName>
</protein>
<gene>
    <name evidence="1" type="ORF">HMPREF2086_01930</name>
</gene>
<dbReference type="OrthoDB" id="9879342at2"/>
<dbReference type="AlphaFoldDB" id="V8C488"/>
<organism evidence="1 2">
    <name type="scientific">Helicobacter macacae MIT 99-5501</name>
    <dbReference type="NCBI Taxonomy" id="1357400"/>
    <lineage>
        <taxon>Bacteria</taxon>
        <taxon>Pseudomonadati</taxon>
        <taxon>Campylobacterota</taxon>
        <taxon>Epsilonproteobacteria</taxon>
        <taxon>Campylobacterales</taxon>
        <taxon>Helicobacteraceae</taxon>
        <taxon>Helicobacter</taxon>
    </lineage>
</organism>
<dbReference type="EMBL" id="AZJI01000010">
    <property type="protein sequence ID" value="ETD22203.1"/>
    <property type="molecule type" value="Genomic_DNA"/>
</dbReference>
<dbReference type="RefSeq" id="WP_023928767.1">
    <property type="nucleotide sequence ID" value="NZ_KI669456.1"/>
</dbReference>
<sequence length="103" mass="12245">MIDYAKYENMSKKQLTNALMSVEKKEQKIRQESQAKLKDVQELAFFLKSKIKESTDNQKSVPYIESKSYKIARQREMLRTKKEQESLAKEVENLVYKDYADEL</sequence>